<dbReference type="InterPro" id="IPR002860">
    <property type="entry name" value="BNR_rpt"/>
</dbReference>
<dbReference type="CDD" id="cd15482">
    <property type="entry name" value="Sialidase_non-viral"/>
    <property type="match status" value="2"/>
</dbReference>
<dbReference type="InterPro" id="IPR052025">
    <property type="entry name" value="Xyloglucanase_GH74"/>
</dbReference>
<protein>
    <recommendedName>
        <fullName evidence="2">Sortilin N-terminal domain-containing protein</fullName>
    </recommendedName>
</protein>
<accession>A0A381YR43</accession>
<organism evidence="3">
    <name type="scientific">marine metagenome</name>
    <dbReference type="NCBI Taxonomy" id="408172"/>
    <lineage>
        <taxon>unclassified sequences</taxon>
        <taxon>metagenomes</taxon>
        <taxon>ecological metagenomes</taxon>
    </lineage>
</organism>
<evidence type="ECO:0000256" key="1">
    <source>
        <dbReference type="ARBA" id="ARBA00022737"/>
    </source>
</evidence>
<reference evidence="3" key="1">
    <citation type="submission" date="2018-05" db="EMBL/GenBank/DDBJ databases">
        <authorList>
            <person name="Lanie J.A."/>
            <person name="Ng W.-L."/>
            <person name="Kazmierczak K.M."/>
            <person name="Andrzejewski T.M."/>
            <person name="Davidsen T.M."/>
            <person name="Wayne K.J."/>
            <person name="Tettelin H."/>
            <person name="Glass J.I."/>
            <person name="Rusch D."/>
            <person name="Podicherti R."/>
            <person name="Tsui H.-C.T."/>
            <person name="Winkler M.E."/>
        </authorList>
    </citation>
    <scope>NUCLEOTIDE SEQUENCE</scope>
</reference>
<dbReference type="SUPFAM" id="SSF50939">
    <property type="entry name" value="Sialidases"/>
    <property type="match status" value="2"/>
</dbReference>
<gene>
    <name evidence="3" type="ORF">METZ01_LOCUS132284</name>
</gene>
<dbReference type="GO" id="GO:0010411">
    <property type="term" value="P:xyloglucan metabolic process"/>
    <property type="evidence" value="ECO:0007669"/>
    <property type="project" value="TreeGrafter"/>
</dbReference>
<dbReference type="EMBL" id="UINC01018840">
    <property type="protein sequence ID" value="SVA79430.1"/>
    <property type="molecule type" value="Genomic_DNA"/>
</dbReference>
<dbReference type="Pfam" id="PF02012">
    <property type="entry name" value="BNR"/>
    <property type="match status" value="1"/>
</dbReference>
<name>A0A381YR43_9ZZZZ</name>
<proteinExistence type="predicted"/>
<feature type="non-terminal residue" evidence="3">
    <location>
        <position position="610"/>
    </location>
</feature>
<dbReference type="InterPro" id="IPR015943">
    <property type="entry name" value="WD40/YVTN_repeat-like_dom_sf"/>
</dbReference>
<dbReference type="Gene3D" id="2.130.10.10">
    <property type="entry name" value="YVTN repeat-like/Quinoprotein amine dehydrogenase"/>
    <property type="match status" value="4"/>
</dbReference>
<dbReference type="PANTHER" id="PTHR43739:SF5">
    <property type="entry name" value="EXO-ALPHA-SIALIDASE"/>
    <property type="match status" value="1"/>
</dbReference>
<dbReference type="PANTHER" id="PTHR43739">
    <property type="entry name" value="XYLOGLUCANASE (EUROFUNG)"/>
    <property type="match status" value="1"/>
</dbReference>
<dbReference type="InterPro" id="IPR031778">
    <property type="entry name" value="Sortilin_N"/>
</dbReference>
<feature type="domain" description="Sortilin N-terminal" evidence="2">
    <location>
        <begin position="72"/>
        <end position="202"/>
    </location>
</feature>
<evidence type="ECO:0000259" key="2">
    <source>
        <dbReference type="Pfam" id="PF15902"/>
    </source>
</evidence>
<evidence type="ECO:0000313" key="3">
    <source>
        <dbReference type="EMBL" id="SVA79430.1"/>
    </source>
</evidence>
<dbReference type="InterPro" id="IPR036278">
    <property type="entry name" value="Sialidase_sf"/>
</dbReference>
<dbReference type="AlphaFoldDB" id="A0A381YR43"/>
<keyword evidence="1" id="KW-0677">Repeat</keyword>
<sequence length="610" mass="67434">MNLSVRSIFTITVTFLMCSAATVLTGENYDESLYKALKYRNIGPFRGGRSAAVAGIPGNDRVAYFGGTGGGVWETKSGGSNWKNISDGFFGGSIGAVAVSEWDPNVIYVGGGEVTVRGNVSHGDGVWKSTDAGKTWKHMGLKDSRRIPRIRIHPRNPDLVYVSALGHLFGPNKERGVFRSKNGGKTWEKVLYVSDEVGACDLVLDPNNPRIIYASMWRIKRTPYSLSSGGEGSGLWKSTDGGDTWTEITRNEGLPEGNVGIIGVAISPLNSERIWALIENREGGLFRSDDGGETWTKTTSDNNLRQRAWYYTRIYADTQSEDVLYVLNVQFWRSKDGGKTFNSIRTPHGDHHDLWVDPLDAQHLIIADDGGGQISFDAGATWSTYHNQPTAQFYRADVDNQFPYRVYAGQQDNSTVAIASRTMGGGITERDYYSVGGGESAHVAPHPENSNIVYAGSYSGYLTRYNHTTGERRNITVFPDNPMGHGVKDMKYRFQWNFPIEFDPHDPNTLYVGSQHLHKTTNEGQSWKVISPDLTTNTVSMQDQSGGPITKDDTGVEYYCTIFVITPSPHEKGVIWIGTDDGKVHITRDGGETWKDVTPSNMPEWSMVNS</sequence>
<dbReference type="Pfam" id="PF15902">
    <property type="entry name" value="Sortilin-Vps10"/>
    <property type="match status" value="1"/>
</dbReference>